<evidence type="ECO:0000256" key="6">
    <source>
        <dbReference type="SAM" id="MobiDB-lite"/>
    </source>
</evidence>
<organism evidence="8 9">
    <name type="scientific">Orrella marina</name>
    <dbReference type="NCBI Taxonomy" id="2163011"/>
    <lineage>
        <taxon>Bacteria</taxon>
        <taxon>Pseudomonadati</taxon>
        <taxon>Pseudomonadota</taxon>
        <taxon>Betaproteobacteria</taxon>
        <taxon>Burkholderiales</taxon>
        <taxon>Alcaligenaceae</taxon>
        <taxon>Orrella</taxon>
    </lineage>
</organism>
<dbReference type="Proteomes" id="UP000244571">
    <property type="component" value="Chromosome"/>
</dbReference>
<dbReference type="EMBL" id="CP028901">
    <property type="protein sequence ID" value="AWB35598.1"/>
    <property type="molecule type" value="Genomic_DNA"/>
</dbReference>
<dbReference type="GO" id="GO:0046872">
    <property type="term" value="F:metal ion binding"/>
    <property type="evidence" value="ECO:0007669"/>
    <property type="project" value="UniProtKB-KW"/>
</dbReference>
<gene>
    <name evidence="8" type="ORF">DBV39_03030</name>
</gene>
<evidence type="ECO:0000313" key="8">
    <source>
        <dbReference type="EMBL" id="AWB35598.1"/>
    </source>
</evidence>
<dbReference type="KEGG" id="boz:DBV39_03030"/>
<reference evidence="8 9" key="1">
    <citation type="submission" date="2018-04" db="EMBL/GenBank/DDBJ databases">
        <title>Bordetella sp. HZ20 isolated from seawater.</title>
        <authorList>
            <person name="Sun C."/>
        </authorList>
    </citation>
    <scope>NUCLEOTIDE SEQUENCE [LARGE SCALE GENOMIC DNA]</scope>
    <source>
        <strain evidence="8 9">HZ20</strain>
    </source>
</reference>
<keyword evidence="1" id="KW-1003">Cell membrane</keyword>
<evidence type="ECO:0000256" key="3">
    <source>
        <dbReference type="ARBA" id="ARBA00022723"/>
    </source>
</evidence>
<dbReference type="InterPro" id="IPR029052">
    <property type="entry name" value="Metallo-depent_PP-like"/>
</dbReference>
<sequence>MAVTVPVTMPRQHAHYRAIWVSDVHLGTAGCKAEYLLDFLRFNESSNLYLVGDIIDGWQLKKHWYWKQSHNDVVQKVLRKARKGTKVTYITGNHDEVLRQFAGLAFGDIRIVNEAVHHTLDNRRFLVTHGDFFDGIIEHARWLAYLGDTLYTLVLRINDGFNRVRHRMGLSYWSVSQYLKHKVKNAVSFISEFEAVLVREARRRGFDGVVCGHIHKAEIREIDGILYCNDGDWVESLCALVETHEGELKLVHWPYQATGPEQSPFGHDEHESSESAPESSGRLFDAAVAPPVAPGQKADDSTRCSGGQSGTKASQSGSACKGRGVEHV</sequence>
<dbReference type="Gene3D" id="3.60.21.10">
    <property type="match status" value="1"/>
</dbReference>
<proteinExistence type="predicted"/>
<dbReference type="InterPro" id="IPR043461">
    <property type="entry name" value="LpxH-like"/>
</dbReference>
<dbReference type="SUPFAM" id="SSF56300">
    <property type="entry name" value="Metallo-dependent phosphatases"/>
    <property type="match status" value="1"/>
</dbReference>
<evidence type="ECO:0000256" key="1">
    <source>
        <dbReference type="ARBA" id="ARBA00022475"/>
    </source>
</evidence>
<dbReference type="PANTHER" id="PTHR34990:SF2">
    <property type="entry name" value="BLL8164 PROTEIN"/>
    <property type="match status" value="1"/>
</dbReference>
<dbReference type="GO" id="GO:0008758">
    <property type="term" value="F:UDP-2,3-diacylglucosamine hydrolase activity"/>
    <property type="evidence" value="ECO:0007669"/>
    <property type="project" value="TreeGrafter"/>
</dbReference>
<evidence type="ECO:0000256" key="4">
    <source>
        <dbReference type="ARBA" id="ARBA00023136"/>
    </source>
</evidence>
<protein>
    <submittedName>
        <fullName evidence="8">UDP-2,3-diacylglucosamine hydrolase</fullName>
    </submittedName>
</protein>
<keyword evidence="4" id="KW-0472">Membrane</keyword>
<evidence type="ECO:0000259" key="7">
    <source>
        <dbReference type="Pfam" id="PF00149"/>
    </source>
</evidence>
<dbReference type="AlphaFoldDB" id="A0A2R4XPB0"/>
<keyword evidence="3" id="KW-0479">Metal-binding</keyword>
<dbReference type="GO" id="GO:0009245">
    <property type="term" value="P:lipid A biosynthetic process"/>
    <property type="evidence" value="ECO:0007669"/>
    <property type="project" value="TreeGrafter"/>
</dbReference>
<evidence type="ECO:0000313" key="9">
    <source>
        <dbReference type="Proteomes" id="UP000244571"/>
    </source>
</evidence>
<dbReference type="GO" id="GO:0016020">
    <property type="term" value="C:membrane"/>
    <property type="evidence" value="ECO:0007669"/>
    <property type="project" value="GOC"/>
</dbReference>
<accession>A0A2R4XPB0</accession>
<feature type="domain" description="Calcineurin-like phosphoesterase" evidence="7">
    <location>
        <begin position="19"/>
        <end position="216"/>
    </location>
</feature>
<keyword evidence="9" id="KW-1185">Reference proteome</keyword>
<keyword evidence="5" id="KW-0464">Manganese</keyword>
<feature type="compositionally biased region" description="Polar residues" evidence="6">
    <location>
        <begin position="303"/>
        <end position="318"/>
    </location>
</feature>
<dbReference type="InterPro" id="IPR004843">
    <property type="entry name" value="Calcineurin-like_PHP"/>
</dbReference>
<dbReference type="Pfam" id="PF00149">
    <property type="entry name" value="Metallophos"/>
    <property type="match status" value="1"/>
</dbReference>
<evidence type="ECO:0000256" key="5">
    <source>
        <dbReference type="ARBA" id="ARBA00023211"/>
    </source>
</evidence>
<dbReference type="OrthoDB" id="9802481at2"/>
<feature type="region of interest" description="Disordered" evidence="6">
    <location>
        <begin position="259"/>
        <end position="328"/>
    </location>
</feature>
<name>A0A2R4XPB0_9BURK</name>
<keyword evidence="2" id="KW-0997">Cell inner membrane</keyword>
<evidence type="ECO:0000256" key="2">
    <source>
        <dbReference type="ARBA" id="ARBA00022519"/>
    </source>
</evidence>
<keyword evidence="8" id="KW-0378">Hydrolase</keyword>
<dbReference type="PANTHER" id="PTHR34990">
    <property type="entry name" value="UDP-2,3-DIACYLGLUCOSAMINE HYDROLASE-RELATED"/>
    <property type="match status" value="1"/>
</dbReference>
<dbReference type="CDD" id="cd07398">
    <property type="entry name" value="MPP_YbbF-LpxH"/>
    <property type="match status" value="1"/>
</dbReference>